<evidence type="ECO:0000313" key="2">
    <source>
        <dbReference type="Proteomes" id="UP001595851"/>
    </source>
</evidence>
<protein>
    <recommendedName>
        <fullName evidence="3">DUF885 domain-containing protein</fullName>
    </recommendedName>
</protein>
<proteinExistence type="predicted"/>
<gene>
    <name evidence="1" type="ORF">ACFOY2_32665</name>
</gene>
<dbReference type="RefSeq" id="WP_379531954.1">
    <property type="nucleotide sequence ID" value="NZ_JBHSBI010000019.1"/>
</dbReference>
<comment type="caution">
    <text evidence="1">The sequence shown here is derived from an EMBL/GenBank/DDBJ whole genome shotgun (WGS) entry which is preliminary data.</text>
</comment>
<reference evidence="2" key="1">
    <citation type="journal article" date="2019" name="Int. J. Syst. Evol. Microbiol.">
        <title>The Global Catalogue of Microorganisms (GCM) 10K type strain sequencing project: providing services to taxonomists for standard genome sequencing and annotation.</title>
        <authorList>
            <consortium name="The Broad Institute Genomics Platform"/>
            <consortium name="The Broad Institute Genome Sequencing Center for Infectious Disease"/>
            <person name="Wu L."/>
            <person name="Ma J."/>
        </authorList>
    </citation>
    <scope>NUCLEOTIDE SEQUENCE [LARGE SCALE GENOMIC DNA]</scope>
    <source>
        <strain evidence="2">TBRC 1276</strain>
    </source>
</reference>
<accession>A0ABV8GH39</accession>
<organism evidence="1 2">
    <name type="scientific">Nonomuraea purpurea</name>
    <dbReference type="NCBI Taxonomy" id="1849276"/>
    <lineage>
        <taxon>Bacteria</taxon>
        <taxon>Bacillati</taxon>
        <taxon>Actinomycetota</taxon>
        <taxon>Actinomycetes</taxon>
        <taxon>Streptosporangiales</taxon>
        <taxon>Streptosporangiaceae</taxon>
        <taxon>Nonomuraea</taxon>
    </lineage>
</organism>
<evidence type="ECO:0000313" key="1">
    <source>
        <dbReference type="EMBL" id="MFC4012026.1"/>
    </source>
</evidence>
<dbReference type="Proteomes" id="UP001595851">
    <property type="component" value="Unassembled WGS sequence"/>
</dbReference>
<evidence type="ECO:0008006" key="3">
    <source>
        <dbReference type="Google" id="ProtNLM"/>
    </source>
</evidence>
<keyword evidence="2" id="KW-1185">Reference proteome</keyword>
<sequence>MIDWQRAYAMLALRINRLIGGGALSGTVVIYQGPQEWAAQVESEPPAVPGKLVDEAERLLESAASPYLAAQVRAMRAVARHLDGERLPLAEYGRECLGLKPRWVAEEVFEEAHAELDRALPKGSGSLAERLRAWQGAHTLEPIERLPDLVAKAVNETRARTNSIVPLPEGEVVGCRLVEGVHFHGAGAYEGGLRSTIHINKAIPFNLADLLYLISHEGHPGHIAESVLKEIHLPDVRDQDVRFMLSPSFVLSEGLGLLAEEIVFPGDEAQTWLNRNILPEVGVRPDGSDFAAIHHAKNVLWGVWGNTMFLAAEGRADAELSAYLQRWALYSEDEVALVLGSLKPSPMSPYIFGYFHGWELLRPWAAKRPDRVRRLLTEQLLPTDVGPSE</sequence>
<dbReference type="EMBL" id="JBHSBI010000019">
    <property type="protein sequence ID" value="MFC4012026.1"/>
    <property type="molecule type" value="Genomic_DNA"/>
</dbReference>
<name>A0ABV8GH39_9ACTN</name>